<gene>
    <name evidence="4" type="ORF">GSLYS_00015755001</name>
</gene>
<dbReference type="InterPro" id="IPR002625">
    <property type="entry name" value="Smr_dom"/>
</dbReference>
<dbReference type="GO" id="GO:0005634">
    <property type="term" value="C:nucleus"/>
    <property type="evidence" value="ECO:0007669"/>
    <property type="project" value="TreeGrafter"/>
</dbReference>
<dbReference type="SMART" id="SM00463">
    <property type="entry name" value="SMR"/>
    <property type="match status" value="1"/>
</dbReference>
<dbReference type="InterPro" id="IPR052772">
    <property type="entry name" value="Endo/PolyKinase_Domain-Protein"/>
</dbReference>
<accession>A0AAV2I7T8</accession>
<evidence type="ECO:0000259" key="3">
    <source>
        <dbReference type="PROSITE" id="PS50828"/>
    </source>
</evidence>
<dbReference type="Gene3D" id="3.30.1370.110">
    <property type="match status" value="1"/>
</dbReference>
<dbReference type="InterPro" id="IPR036063">
    <property type="entry name" value="Smr_dom_sf"/>
</dbReference>
<dbReference type="SUPFAM" id="SSF160443">
    <property type="entry name" value="SMR domain-like"/>
    <property type="match status" value="1"/>
</dbReference>
<keyword evidence="2" id="KW-0812">Transmembrane</keyword>
<dbReference type="AlphaFoldDB" id="A0AAV2I7T8"/>
<proteinExistence type="predicted"/>
<comment type="caution">
    <text evidence="4">The sequence shown here is derived from an EMBL/GenBank/DDBJ whole genome shotgun (WGS) entry which is preliminary data.</text>
</comment>
<evidence type="ECO:0000256" key="2">
    <source>
        <dbReference type="SAM" id="Phobius"/>
    </source>
</evidence>
<keyword evidence="2" id="KW-0472">Membrane</keyword>
<dbReference type="Pfam" id="PF01713">
    <property type="entry name" value="Smr"/>
    <property type="match status" value="1"/>
</dbReference>
<dbReference type="PANTHER" id="PTHR46535:SF1">
    <property type="entry name" value="NEDD4-BINDING PROTEIN 2"/>
    <property type="match status" value="1"/>
</dbReference>
<keyword evidence="2" id="KW-1133">Transmembrane helix</keyword>
<keyword evidence="5" id="KW-1185">Reference proteome</keyword>
<reference evidence="4 5" key="1">
    <citation type="submission" date="2024-04" db="EMBL/GenBank/DDBJ databases">
        <authorList>
            <consortium name="Genoscope - CEA"/>
            <person name="William W."/>
        </authorList>
    </citation>
    <scope>NUCLEOTIDE SEQUENCE [LARGE SCALE GENOMIC DNA]</scope>
</reference>
<feature type="transmembrane region" description="Helical" evidence="2">
    <location>
        <begin position="6"/>
        <end position="29"/>
    </location>
</feature>
<feature type="domain" description="Smr" evidence="3">
    <location>
        <begin position="161"/>
        <end position="244"/>
    </location>
</feature>
<evidence type="ECO:0000256" key="1">
    <source>
        <dbReference type="SAM" id="MobiDB-lite"/>
    </source>
</evidence>
<organism evidence="4 5">
    <name type="scientific">Lymnaea stagnalis</name>
    <name type="common">Great pond snail</name>
    <name type="synonym">Helix stagnalis</name>
    <dbReference type="NCBI Taxonomy" id="6523"/>
    <lineage>
        <taxon>Eukaryota</taxon>
        <taxon>Metazoa</taxon>
        <taxon>Spiralia</taxon>
        <taxon>Lophotrochozoa</taxon>
        <taxon>Mollusca</taxon>
        <taxon>Gastropoda</taxon>
        <taxon>Heterobranchia</taxon>
        <taxon>Euthyneura</taxon>
        <taxon>Panpulmonata</taxon>
        <taxon>Hygrophila</taxon>
        <taxon>Lymnaeoidea</taxon>
        <taxon>Lymnaeidae</taxon>
        <taxon>Lymnaea</taxon>
    </lineage>
</organism>
<dbReference type="Proteomes" id="UP001497497">
    <property type="component" value="Unassembled WGS sequence"/>
</dbReference>
<sequence>MEHSDLMIIIGVSVGAALLVIVFVCWWCCSTRCQSCRWENDSGGFGYRTQINDDIERQSNVAVTRSSSWSPSTQPSTARGLRADEHQRRAAHQPRRGVLEERHVARQLPQQQTLDEFYKQQLREWQRQQQFRQASAVQDQHWNENEVARGPDSRRNAEKTLDLHNYFLRQAMQAFIKFLKENESIYHKNNCREADRYVYIITGRGLHSKDGVPKIKPAVESYLDKHKYKKSWENAGGMVTVDFLSRKGKRSNQ</sequence>
<dbReference type="PANTHER" id="PTHR46535">
    <property type="entry name" value="NEDD4-BINDING PROTEIN 2"/>
    <property type="match status" value="1"/>
</dbReference>
<dbReference type="GO" id="GO:0004519">
    <property type="term" value="F:endonuclease activity"/>
    <property type="evidence" value="ECO:0007669"/>
    <property type="project" value="TreeGrafter"/>
</dbReference>
<feature type="compositionally biased region" description="Low complexity" evidence="1">
    <location>
        <begin position="66"/>
        <end position="77"/>
    </location>
</feature>
<protein>
    <recommendedName>
        <fullName evidence="3">Smr domain-containing protein</fullName>
    </recommendedName>
</protein>
<name>A0AAV2I7T8_LYMST</name>
<evidence type="ECO:0000313" key="5">
    <source>
        <dbReference type="Proteomes" id="UP001497497"/>
    </source>
</evidence>
<feature type="region of interest" description="Disordered" evidence="1">
    <location>
        <begin position="62"/>
        <end position="96"/>
    </location>
</feature>
<dbReference type="EMBL" id="CAXITT010000472">
    <property type="protein sequence ID" value="CAL1542149.1"/>
    <property type="molecule type" value="Genomic_DNA"/>
</dbReference>
<dbReference type="PROSITE" id="PS50828">
    <property type="entry name" value="SMR"/>
    <property type="match status" value="1"/>
</dbReference>
<evidence type="ECO:0000313" key="4">
    <source>
        <dbReference type="EMBL" id="CAL1542149.1"/>
    </source>
</evidence>